<reference evidence="4 5" key="1">
    <citation type="journal article" date="2013" name="ISME J.">
        <title>Comparative genomics of pathogenic lineages of Vibrio nigripulchritudo identifies virulence-associated traits.</title>
        <authorList>
            <person name="Goudenege D."/>
            <person name="Labreuche Y."/>
            <person name="Krin E."/>
            <person name="Ansquer D."/>
            <person name="Mangenot S."/>
            <person name="Calteau A."/>
            <person name="Medigue C."/>
            <person name="Mazel D."/>
            <person name="Polz M.F."/>
            <person name="Le Roux F."/>
        </authorList>
    </citation>
    <scope>NUCLEOTIDE SEQUENCE [LARGE SCALE GENOMIC DNA]</scope>
    <source>
        <strain evidence="4 5">SOn1</strain>
    </source>
</reference>
<evidence type="ECO:0000256" key="2">
    <source>
        <dbReference type="SAM" id="SignalP"/>
    </source>
</evidence>
<dbReference type="Pfam" id="PF13778">
    <property type="entry name" value="DUF4174"/>
    <property type="match status" value="1"/>
</dbReference>
<dbReference type="InterPro" id="IPR025232">
    <property type="entry name" value="DUF4174"/>
</dbReference>
<gene>
    <name evidence="4" type="ORF">VIBNISOn1_1560034</name>
</gene>
<sequence length="144" mass="16820">MCRLPLLALIAFSASVASYPAYEPSWTHRSILYFAPSEDEYVRQFLYETLTNECALKERDVVTLVMTHDGFTEPSWLKLEFDVAKLAKIYRIDEEEHTAILIGKDGEEKYRWGKETDWSFINELIDSMPMRQREMRLQGSPCSI</sequence>
<dbReference type="RefSeq" id="WP_004402274.1">
    <property type="nucleotide sequence ID" value="NZ_LK391965.1"/>
</dbReference>
<evidence type="ECO:0000313" key="4">
    <source>
        <dbReference type="EMBL" id="CCO45774.1"/>
    </source>
</evidence>
<accession>A0AAV2VMW0</accession>
<protein>
    <recommendedName>
        <fullName evidence="3">DUF4174 domain-containing protein</fullName>
    </recommendedName>
</protein>
<organism evidence="4 5">
    <name type="scientific">Vibrio nigripulchritudo SOn1</name>
    <dbReference type="NCBI Taxonomy" id="1238450"/>
    <lineage>
        <taxon>Bacteria</taxon>
        <taxon>Pseudomonadati</taxon>
        <taxon>Pseudomonadota</taxon>
        <taxon>Gammaproteobacteria</taxon>
        <taxon>Vibrionales</taxon>
        <taxon>Vibrionaceae</taxon>
        <taxon>Vibrio</taxon>
    </lineage>
</organism>
<dbReference type="EMBL" id="CAOF01000064">
    <property type="protein sequence ID" value="CCO45774.1"/>
    <property type="molecule type" value="Genomic_DNA"/>
</dbReference>
<name>A0AAV2VMW0_9VIBR</name>
<evidence type="ECO:0000313" key="5">
    <source>
        <dbReference type="Proteomes" id="UP000018211"/>
    </source>
</evidence>
<evidence type="ECO:0000256" key="1">
    <source>
        <dbReference type="ARBA" id="ARBA00022729"/>
    </source>
</evidence>
<dbReference type="AlphaFoldDB" id="A0AAV2VMW0"/>
<comment type="caution">
    <text evidence="4">The sequence shown here is derived from an EMBL/GenBank/DDBJ whole genome shotgun (WGS) entry which is preliminary data.</text>
</comment>
<keyword evidence="1 2" id="KW-0732">Signal</keyword>
<evidence type="ECO:0000259" key="3">
    <source>
        <dbReference type="Pfam" id="PF13778"/>
    </source>
</evidence>
<feature type="domain" description="DUF4174" evidence="3">
    <location>
        <begin position="24"/>
        <end position="134"/>
    </location>
</feature>
<proteinExistence type="predicted"/>
<dbReference type="Proteomes" id="UP000018211">
    <property type="component" value="Unassembled WGS sequence"/>
</dbReference>
<feature type="chain" id="PRO_5043886976" description="DUF4174 domain-containing protein" evidence="2">
    <location>
        <begin position="18"/>
        <end position="144"/>
    </location>
</feature>
<feature type="signal peptide" evidence="2">
    <location>
        <begin position="1"/>
        <end position="17"/>
    </location>
</feature>